<dbReference type="GO" id="GO:0008685">
    <property type="term" value="F:2-C-methyl-D-erythritol 2,4-cyclodiphosphate synthase activity"/>
    <property type="evidence" value="ECO:0007669"/>
    <property type="project" value="UniProtKB-UniRule"/>
</dbReference>
<evidence type="ECO:0000256" key="2">
    <source>
        <dbReference type="ARBA" id="ARBA00004709"/>
    </source>
</evidence>
<comment type="pathway">
    <text evidence="2 7">Isoprenoid biosynthesis; isopentenyl diphosphate biosynthesis via DXP pathway; isopentenyl diphosphate from 1-deoxy-D-xylulose 5-phosphate: step 4/6.</text>
</comment>
<accession>A0A8J6NMT3</accession>
<comment type="similarity">
    <text evidence="7 8">Belongs to the IspF family.</text>
</comment>
<dbReference type="NCBIfam" id="TIGR00151">
    <property type="entry name" value="ispF"/>
    <property type="match status" value="1"/>
</dbReference>
<evidence type="ECO:0000256" key="7">
    <source>
        <dbReference type="HAMAP-Rule" id="MF_00107"/>
    </source>
</evidence>
<evidence type="ECO:0000256" key="6">
    <source>
        <dbReference type="ARBA" id="ARBA00023239"/>
    </source>
</evidence>
<dbReference type="GO" id="GO:0046872">
    <property type="term" value="F:metal ion binding"/>
    <property type="evidence" value="ECO:0007669"/>
    <property type="project" value="UniProtKB-KW"/>
</dbReference>
<evidence type="ECO:0000256" key="3">
    <source>
        <dbReference type="ARBA" id="ARBA00012579"/>
    </source>
</evidence>
<dbReference type="AlphaFoldDB" id="A0A8J6NMT3"/>
<feature type="binding site" evidence="7">
    <location>
        <begin position="8"/>
        <end position="10"/>
    </location>
    <ligand>
        <name>4-CDP-2-C-methyl-D-erythritol 2-phosphate</name>
        <dbReference type="ChEBI" id="CHEBI:57919"/>
    </ligand>
</feature>
<comment type="caution">
    <text evidence="10">The sequence shown here is derived from an EMBL/GenBank/DDBJ whole genome shotgun (WGS) entry which is preliminary data.</text>
</comment>
<evidence type="ECO:0000256" key="8">
    <source>
        <dbReference type="RuleBase" id="RU004395"/>
    </source>
</evidence>
<name>A0A8J6NMT3_9BACT</name>
<evidence type="ECO:0000259" key="9">
    <source>
        <dbReference type="Pfam" id="PF02542"/>
    </source>
</evidence>
<feature type="binding site" evidence="7">
    <location>
        <position position="10"/>
    </location>
    <ligand>
        <name>a divalent metal cation</name>
        <dbReference type="ChEBI" id="CHEBI:60240"/>
    </ligand>
</feature>
<protein>
    <recommendedName>
        <fullName evidence="3 7">2-C-methyl-D-erythritol 2,4-cyclodiphosphate synthase</fullName>
        <shortName evidence="7">MECDP-synthase</shortName>
        <shortName evidence="7">MECPP-synthase</shortName>
        <shortName evidence="7">MECPS</shortName>
        <ecNumber evidence="3 7">4.6.1.12</ecNumber>
    </recommendedName>
</protein>
<comment type="catalytic activity">
    <reaction evidence="1 7 8">
        <text>4-CDP-2-C-methyl-D-erythritol 2-phosphate = 2-C-methyl-D-erythritol 2,4-cyclic diphosphate + CMP</text>
        <dbReference type="Rhea" id="RHEA:23864"/>
        <dbReference type="ChEBI" id="CHEBI:57919"/>
        <dbReference type="ChEBI" id="CHEBI:58483"/>
        <dbReference type="ChEBI" id="CHEBI:60377"/>
        <dbReference type="EC" id="4.6.1.12"/>
    </reaction>
</comment>
<dbReference type="GO" id="GO:0016114">
    <property type="term" value="P:terpenoid biosynthetic process"/>
    <property type="evidence" value="ECO:0007669"/>
    <property type="project" value="InterPro"/>
</dbReference>
<dbReference type="PANTHER" id="PTHR43181">
    <property type="entry name" value="2-C-METHYL-D-ERYTHRITOL 2,4-CYCLODIPHOSPHATE SYNTHASE, CHLOROPLASTIC"/>
    <property type="match status" value="1"/>
</dbReference>
<dbReference type="PROSITE" id="PS01350">
    <property type="entry name" value="ISPF"/>
    <property type="match status" value="1"/>
</dbReference>
<dbReference type="Gene3D" id="3.30.1330.50">
    <property type="entry name" value="2-C-methyl-D-erythritol 2,4-cyclodiphosphate synthase"/>
    <property type="match status" value="1"/>
</dbReference>
<dbReference type="GO" id="GO:0019288">
    <property type="term" value="P:isopentenyl diphosphate biosynthetic process, methylerythritol 4-phosphate pathway"/>
    <property type="evidence" value="ECO:0007669"/>
    <property type="project" value="UniProtKB-UniRule"/>
</dbReference>
<feature type="site" description="Transition state stabilizer" evidence="7">
    <location>
        <position position="133"/>
    </location>
</feature>
<gene>
    <name evidence="7" type="primary">ispF</name>
    <name evidence="10" type="ORF">H8E23_09045</name>
</gene>
<dbReference type="EMBL" id="JACNJH010000135">
    <property type="protein sequence ID" value="MBC8361530.1"/>
    <property type="molecule type" value="Genomic_DNA"/>
</dbReference>
<dbReference type="PANTHER" id="PTHR43181:SF1">
    <property type="entry name" value="2-C-METHYL-D-ERYTHRITOL 2,4-CYCLODIPHOSPHATE SYNTHASE, CHLOROPLASTIC"/>
    <property type="match status" value="1"/>
</dbReference>
<evidence type="ECO:0000256" key="5">
    <source>
        <dbReference type="ARBA" id="ARBA00023229"/>
    </source>
</evidence>
<evidence type="ECO:0000313" key="11">
    <source>
        <dbReference type="Proteomes" id="UP000603434"/>
    </source>
</evidence>
<evidence type="ECO:0000256" key="4">
    <source>
        <dbReference type="ARBA" id="ARBA00022723"/>
    </source>
</evidence>
<feature type="site" description="Transition state stabilizer" evidence="7">
    <location>
        <position position="34"/>
    </location>
</feature>
<feature type="binding site" evidence="7">
    <location>
        <position position="142"/>
    </location>
    <ligand>
        <name>4-CDP-2-C-methyl-D-erythritol 2-phosphate</name>
        <dbReference type="ChEBI" id="CHEBI:57919"/>
    </ligand>
</feature>
<organism evidence="10 11">
    <name type="scientific">Candidatus Desulfatibia profunda</name>
    <dbReference type="NCBI Taxonomy" id="2841695"/>
    <lineage>
        <taxon>Bacteria</taxon>
        <taxon>Pseudomonadati</taxon>
        <taxon>Thermodesulfobacteriota</taxon>
        <taxon>Desulfobacteria</taxon>
        <taxon>Desulfobacterales</taxon>
        <taxon>Desulfobacterales incertae sedis</taxon>
        <taxon>Candidatus Desulfatibia</taxon>
    </lineage>
</organism>
<keyword evidence="5 7" id="KW-0414">Isoprene biosynthesis</keyword>
<dbReference type="InterPro" id="IPR003526">
    <property type="entry name" value="MECDP_synthase"/>
</dbReference>
<feature type="binding site" evidence="7">
    <location>
        <begin position="34"/>
        <end position="35"/>
    </location>
    <ligand>
        <name>4-CDP-2-C-methyl-D-erythritol 2-phosphate</name>
        <dbReference type="ChEBI" id="CHEBI:57919"/>
    </ligand>
</feature>
<comment type="function">
    <text evidence="7">Involved in the biosynthesis of isopentenyl diphosphate (IPP) and dimethylallyl diphosphate (DMAPP), two major building blocks of isoprenoid compounds. Catalyzes the conversion of 4-diphosphocytidyl-2-C-methyl-D-erythritol 2-phosphate (CDP-ME2P) to 2-C-methyl-D-erythritol 2,4-cyclodiphosphate (ME-CPP) with a corresponding release of cytidine 5-monophosphate (CMP).</text>
</comment>
<keyword evidence="6 7" id="KW-0456">Lyase</keyword>
<feature type="binding site" evidence="7">
    <location>
        <position position="42"/>
    </location>
    <ligand>
        <name>a divalent metal cation</name>
        <dbReference type="ChEBI" id="CHEBI:60240"/>
    </ligand>
</feature>
<comment type="cofactor">
    <cofactor evidence="7">
        <name>a divalent metal cation</name>
        <dbReference type="ChEBI" id="CHEBI:60240"/>
    </cofactor>
    <text evidence="7">Binds 1 divalent metal cation per subunit.</text>
</comment>
<comment type="caution">
    <text evidence="7">Lacks conserved residue(s) required for the propagation of feature annotation.</text>
</comment>
<sequence length="158" mass="16632">MHIGIGYDIHPLISNRKLVLGGVVVPFEKGLGGHSDADVLVHAVIDALLGAAGLGDIGEHFPDTAPEFKDISSLKLLAKTHDLINAKGFTVQNIDATIFAETPKLTPYKAAMRKNIARTIEIKPDCVNVKAKTFEGLGVIGKGEGIAALSVALLKSVT</sequence>
<dbReference type="InterPro" id="IPR036571">
    <property type="entry name" value="MECDP_synthase_sf"/>
</dbReference>
<evidence type="ECO:0000256" key="1">
    <source>
        <dbReference type="ARBA" id="ARBA00000200"/>
    </source>
</evidence>
<dbReference type="FunFam" id="3.30.1330.50:FF:000003">
    <property type="entry name" value="2-C-methyl-D-erythritol 2,4-cyclodiphosphate synthase"/>
    <property type="match status" value="1"/>
</dbReference>
<dbReference type="UniPathway" id="UPA00056">
    <property type="reaction ID" value="UER00095"/>
</dbReference>
<dbReference type="CDD" id="cd00554">
    <property type="entry name" value="MECDP_synthase"/>
    <property type="match status" value="1"/>
</dbReference>
<evidence type="ECO:0000313" key="10">
    <source>
        <dbReference type="EMBL" id="MBC8361530.1"/>
    </source>
</evidence>
<reference evidence="10 11" key="1">
    <citation type="submission" date="2020-08" db="EMBL/GenBank/DDBJ databases">
        <title>Bridging the membrane lipid divide: bacteria of the FCB group superphylum have the potential to synthesize archaeal ether lipids.</title>
        <authorList>
            <person name="Villanueva L."/>
            <person name="Von Meijenfeldt F.A.B."/>
            <person name="Westbye A.B."/>
            <person name="Yadav S."/>
            <person name="Hopmans E.C."/>
            <person name="Dutilh B.E."/>
            <person name="Sinninghe Damste J.S."/>
        </authorList>
    </citation>
    <scope>NUCLEOTIDE SEQUENCE [LARGE SCALE GENOMIC DNA]</scope>
    <source>
        <strain evidence="10">NIOZ-UU30</strain>
    </source>
</reference>
<dbReference type="EC" id="4.6.1.12" evidence="3 7"/>
<dbReference type="InterPro" id="IPR020555">
    <property type="entry name" value="MECDP_synthase_CS"/>
</dbReference>
<comment type="subunit">
    <text evidence="7">Homotrimer.</text>
</comment>
<feature type="binding site" evidence="7">
    <location>
        <begin position="56"/>
        <end position="58"/>
    </location>
    <ligand>
        <name>4-CDP-2-C-methyl-D-erythritol 2-phosphate</name>
        <dbReference type="ChEBI" id="CHEBI:57919"/>
    </ligand>
</feature>
<dbReference type="Proteomes" id="UP000603434">
    <property type="component" value="Unassembled WGS sequence"/>
</dbReference>
<feature type="domain" description="2-C-methyl-D-erythritol 2,4-cyclodiphosphate synthase" evidence="9">
    <location>
        <begin position="1"/>
        <end position="154"/>
    </location>
</feature>
<dbReference type="HAMAP" id="MF_00107">
    <property type="entry name" value="IspF"/>
    <property type="match status" value="1"/>
</dbReference>
<feature type="binding site" evidence="7">
    <location>
        <position position="8"/>
    </location>
    <ligand>
        <name>a divalent metal cation</name>
        <dbReference type="ChEBI" id="CHEBI:60240"/>
    </ligand>
</feature>
<dbReference type="SUPFAM" id="SSF69765">
    <property type="entry name" value="IpsF-like"/>
    <property type="match status" value="1"/>
</dbReference>
<keyword evidence="4 7" id="KW-0479">Metal-binding</keyword>
<proteinExistence type="inferred from homology"/>
<dbReference type="Pfam" id="PF02542">
    <property type="entry name" value="YgbB"/>
    <property type="match status" value="1"/>
</dbReference>